<dbReference type="EMBL" id="JABBGG010000005">
    <property type="protein sequence ID" value="NML61352.1"/>
    <property type="molecule type" value="Genomic_DNA"/>
</dbReference>
<evidence type="ECO:0000313" key="3">
    <source>
        <dbReference type="Proteomes" id="UP000583752"/>
    </source>
</evidence>
<keyword evidence="3" id="KW-1185">Reference proteome</keyword>
<evidence type="ECO:0000313" key="2">
    <source>
        <dbReference type="EMBL" id="NML61352.1"/>
    </source>
</evidence>
<reference evidence="2 3" key="1">
    <citation type="submission" date="2020-04" db="EMBL/GenBank/DDBJ databases">
        <title>Massilia sp. RP-1-19 isolated from soil.</title>
        <authorList>
            <person name="Dahal R.H."/>
        </authorList>
    </citation>
    <scope>NUCLEOTIDE SEQUENCE [LARGE SCALE GENOMIC DNA]</scope>
    <source>
        <strain evidence="2 3">RP-1-19</strain>
    </source>
</reference>
<feature type="region of interest" description="Disordered" evidence="1">
    <location>
        <begin position="54"/>
        <end position="109"/>
    </location>
</feature>
<feature type="compositionally biased region" description="Basic and acidic residues" evidence="1">
    <location>
        <begin position="84"/>
        <end position="100"/>
    </location>
</feature>
<dbReference type="Proteomes" id="UP000583752">
    <property type="component" value="Unassembled WGS sequence"/>
</dbReference>
<protein>
    <recommendedName>
        <fullName evidence="4">Transposase TnpC homeodomain domain-containing protein</fullName>
    </recommendedName>
</protein>
<proteinExistence type="predicted"/>
<accession>A0A848HJR3</accession>
<name>A0A848HJR3_9BURK</name>
<gene>
    <name evidence="2" type="ORF">HHL21_09740</name>
</gene>
<dbReference type="AlphaFoldDB" id="A0A848HJR3"/>
<sequence>MQFDQESAAKLVHPTVALSAVDMAKLLDVKDREIVHLRRQVAWFQRQIFGQKSERRLPEPEGIQGHAGRTVRDRTRRSATCQEEQDRRARARTQERESDRQRRRIGPVL</sequence>
<organism evidence="2 3">
    <name type="scientific">Massilia polaris</name>
    <dbReference type="NCBI Taxonomy" id="2728846"/>
    <lineage>
        <taxon>Bacteria</taxon>
        <taxon>Pseudomonadati</taxon>
        <taxon>Pseudomonadota</taxon>
        <taxon>Betaproteobacteria</taxon>
        <taxon>Burkholderiales</taxon>
        <taxon>Oxalobacteraceae</taxon>
        <taxon>Telluria group</taxon>
        <taxon>Massilia</taxon>
    </lineage>
</organism>
<evidence type="ECO:0008006" key="4">
    <source>
        <dbReference type="Google" id="ProtNLM"/>
    </source>
</evidence>
<evidence type="ECO:0000256" key="1">
    <source>
        <dbReference type="SAM" id="MobiDB-lite"/>
    </source>
</evidence>
<comment type="caution">
    <text evidence="2">The sequence shown here is derived from an EMBL/GenBank/DDBJ whole genome shotgun (WGS) entry which is preliminary data.</text>
</comment>